<evidence type="ECO:0000259" key="3">
    <source>
        <dbReference type="Pfam" id="PF03152"/>
    </source>
</evidence>
<dbReference type="Gene3D" id="6.10.130.10">
    <property type="entry name" value="Ubiquitin-protein ligase E3A, N-terminal zinc-binding domain (AZUL)"/>
    <property type="match status" value="1"/>
</dbReference>
<dbReference type="RefSeq" id="XP_020044365.1">
    <property type="nucleotide sequence ID" value="XM_020188615.1"/>
</dbReference>
<dbReference type="InParanoid" id="A0A1D2V8W2"/>
<dbReference type="Pfam" id="PF03152">
    <property type="entry name" value="UFD1_N1"/>
    <property type="match status" value="1"/>
</dbReference>
<evidence type="ECO:0000256" key="2">
    <source>
        <dbReference type="ARBA" id="ARBA00022786"/>
    </source>
</evidence>
<dbReference type="GO" id="GO:0006511">
    <property type="term" value="P:ubiquitin-dependent protein catabolic process"/>
    <property type="evidence" value="ECO:0007669"/>
    <property type="project" value="InterPro"/>
</dbReference>
<dbReference type="PANTHER" id="PTHR12555">
    <property type="entry name" value="UBIQUITIN FUSION DEGRADATON PROTEIN 1"/>
    <property type="match status" value="1"/>
</dbReference>
<evidence type="ECO:0000313" key="6">
    <source>
        <dbReference type="Proteomes" id="UP000095038"/>
    </source>
</evidence>
<comment type="similarity">
    <text evidence="1">Belongs to the UFD1 family.</text>
</comment>
<dbReference type="InterPro" id="IPR055417">
    <property type="entry name" value="UFD1_N1"/>
</dbReference>
<dbReference type="InterPro" id="IPR032353">
    <property type="entry name" value="AZUL"/>
</dbReference>
<name>A0A1D2V8W2_9ASCO</name>
<keyword evidence="6" id="KW-1185">Reference proteome</keyword>
<dbReference type="Gene3D" id="2.40.40.50">
    <property type="entry name" value="Ubiquitin fusion degradation protein UFD1, N-terminal domain"/>
    <property type="match status" value="1"/>
</dbReference>
<keyword evidence="2" id="KW-0833">Ubl conjugation pathway</keyword>
<feature type="domain" description="Ubiquitin fusion degradation protein UFD1 N-terminal subdomain 1" evidence="3">
    <location>
        <begin position="16"/>
        <end position="105"/>
    </location>
</feature>
<organism evidence="5 6">
    <name type="scientific">Ascoidea rubescens DSM 1968</name>
    <dbReference type="NCBI Taxonomy" id="1344418"/>
    <lineage>
        <taxon>Eukaryota</taxon>
        <taxon>Fungi</taxon>
        <taxon>Dikarya</taxon>
        <taxon>Ascomycota</taxon>
        <taxon>Saccharomycotina</taxon>
        <taxon>Saccharomycetes</taxon>
        <taxon>Ascoideaceae</taxon>
        <taxon>Ascoidea</taxon>
    </lineage>
</organism>
<dbReference type="EMBL" id="KV454495">
    <property type="protein sequence ID" value="ODV58058.1"/>
    <property type="molecule type" value="Genomic_DNA"/>
</dbReference>
<dbReference type="GO" id="GO:0036503">
    <property type="term" value="P:ERAD pathway"/>
    <property type="evidence" value="ECO:0007669"/>
    <property type="project" value="TreeGrafter"/>
</dbReference>
<dbReference type="Pfam" id="PF16558">
    <property type="entry name" value="AZUL"/>
    <property type="match status" value="1"/>
</dbReference>
<dbReference type="OrthoDB" id="193703at2759"/>
<evidence type="ECO:0000313" key="5">
    <source>
        <dbReference type="EMBL" id="ODV58058.1"/>
    </source>
</evidence>
<feature type="domain" description="Ubiquitin-protein ligase E3A N-terminal zinc-binding" evidence="4">
    <location>
        <begin position="683"/>
        <end position="710"/>
    </location>
</feature>
<dbReference type="PANTHER" id="PTHR12555:SF13">
    <property type="entry name" value="UBIQUITIN RECOGNITION FACTOR IN ER-ASSOCIATED DEGRADATION PROTEIN 1"/>
    <property type="match status" value="1"/>
</dbReference>
<dbReference type="InterPro" id="IPR042299">
    <property type="entry name" value="Ufd1-like_Nn"/>
</dbReference>
<dbReference type="Gene3D" id="3.10.330.10">
    <property type="match status" value="1"/>
</dbReference>
<reference evidence="6" key="1">
    <citation type="submission" date="2016-05" db="EMBL/GenBank/DDBJ databases">
        <title>Comparative genomics of biotechnologically important yeasts.</title>
        <authorList>
            <consortium name="DOE Joint Genome Institute"/>
            <person name="Riley R."/>
            <person name="Haridas S."/>
            <person name="Wolfe K.H."/>
            <person name="Lopes M.R."/>
            <person name="Hittinger C.T."/>
            <person name="Goker M."/>
            <person name="Salamov A."/>
            <person name="Wisecaver J."/>
            <person name="Long T.M."/>
            <person name="Aerts A.L."/>
            <person name="Barry K."/>
            <person name="Choi C."/>
            <person name="Clum A."/>
            <person name="Coughlan A.Y."/>
            <person name="Deshpande S."/>
            <person name="Douglass A.P."/>
            <person name="Hanson S.J."/>
            <person name="Klenk H.-P."/>
            <person name="Labutti K."/>
            <person name="Lapidus A."/>
            <person name="Lindquist E."/>
            <person name="Lipzen A."/>
            <person name="Meier-Kolthoff J.P."/>
            <person name="Ohm R.A."/>
            <person name="Otillar R.P."/>
            <person name="Pangilinan J."/>
            <person name="Peng Y."/>
            <person name="Rokas A."/>
            <person name="Rosa C.A."/>
            <person name="Scheuner C."/>
            <person name="Sibirny A.A."/>
            <person name="Slot J.C."/>
            <person name="Stielow J.B."/>
            <person name="Sun H."/>
            <person name="Kurtzman C.P."/>
            <person name="Blackwell M."/>
            <person name="Grigoriev I.V."/>
            <person name="Jeffries T.W."/>
        </authorList>
    </citation>
    <scope>NUCLEOTIDE SEQUENCE [LARGE SCALE GENOMIC DNA]</scope>
    <source>
        <strain evidence="6">DSM 1968</strain>
    </source>
</reference>
<protein>
    <submittedName>
        <fullName evidence="5">Uncharacterized protein</fullName>
    </submittedName>
</protein>
<dbReference type="STRING" id="1344418.A0A1D2V8W2"/>
<dbReference type="InterPro" id="IPR004854">
    <property type="entry name" value="Ufd1-like"/>
</dbReference>
<dbReference type="GeneID" id="30962251"/>
<dbReference type="InterPro" id="IPR042556">
    <property type="entry name" value="AZUL_sf"/>
</dbReference>
<dbReference type="GO" id="GO:0031593">
    <property type="term" value="F:polyubiquitin modification-dependent protein binding"/>
    <property type="evidence" value="ECO:0007669"/>
    <property type="project" value="TreeGrafter"/>
</dbReference>
<gene>
    <name evidence="5" type="ORF">ASCRUDRAFT_10527</name>
</gene>
<sequence length="831" mass="95507">MADFQLLCEPNESLPYYSDKVILSDSVLNSLLTKNLYGSHLHSNNSTAASSPLIFKITVSVAQSQYSTFVGVREFSAPDDVVYLPGIIQERLHINGSQRVSVSPVTDVPKGSSLAVSYQDDDAEENDNDQANPINISSIKYFLEANLMKYYTTLTKNESLKIYDNNLNRLLVFKITDTSPSDTICIIDTNLIFDLQFKNTIATDNNNNNNNNDNTSNQKIDKIIPTNELPIKKIDDFNSPINLPLNSLSIQSISLQRLYQFDITSMKKNFKNLKSFYLLYSIKNDLNLNYDKSQIDQLLNNLDFFISNDKFVSKNRFIWSSLLSSIIFNQSTNLYYKFIKIDLNDTLLVGKDSLYIFPSIWDQSLIINHSNINISFRFLENTSDYSETIQNNINIDTDDAICSNCGKQIPKRNIAIHETFCFRNNIKCPNPNCPEIISKKQKKPNHWHCDKCTNFLNEFKILGNTFFQNSNLEFFKAEIPSNFFSPLSPFLFDSIQFLSNYLFDIKNFKLSNLPLTYSEFSLQKHDHIFHQNHKCLGCSKDFDNLLFLSYHKAIACPSALHECKFCHLILPRDKSTYEDIAFNLSHHELSVCGSKTIQCFTCFKYIKQLNYLSHMKLHDIKTIEKIKSNVIKKCLNKNCINLILINEKRLNNNDLQLCDVCFGPSYSTLDDPHLRKIKNSFERRYVLQLTKGCGNSFCKNPECISSGSSSSLKYKTFKDKFQHILNDLMVSIPKIGNGKEMFYYFCVREDMTKKKMLADIAYEDLKKTYHYIAVCEAVHELSRAKTKSKFGGFSDGDAIDLSFDNSHKKQQLSVNNIKKWLARNGLSKGET</sequence>
<dbReference type="Pfam" id="PF23580">
    <property type="entry name" value="Znf_XAF1_N"/>
    <property type="match status" value="1"/>
</dbReference>
<evidence type="ECO:0000256" key="1">
    <source>
        <dbReference type="ARBA" id="ARBA00006043"/>
    </source>
</evidence>
<accession>A0A1D2V8W2</accession>
<dbReference type="AlphaFoldDB" id="A0A1D2V8W2"/>
<dbReference type="GO" id="GO:0034098">
    <property type="term" value="C:VCP-NPL4-UFD1 AAA ATPase complex"/>
    <property type="evidence" value="ECO:0007669"/>
    <property type="project" value="TreeGrafter"/>
</dbReference>
<proteinExistence type="inferred from homology"/>
<evidence type="ECO:0000259" key="4">
    <source>
        <dbReference type="Pfam" id="PF16558"/>
    </source>
</evidence>
<dbReference type="Proteomes" id="UP000095038">
    <property type="component" value="Unassembled WGS sequence"/>
</dbReference>